<dbReference type="RefSeq" id="WP_197744768.1">
    <property type="nucleotide sequence ID" value="NZ_LR778175.1"/>
</dbReference>
<dbReference type="AlphaFoldDB" id="A0A7G1Q8T6"/>
<comment type="pathway">
    <text evidence="6">Glycolipid biosynthesis; lipid IV(A) biosynthesis; lipid IV(A) from (3R)-3-hydroxytetradecanoyl-[acyl-carrier-protein] and UDP-N-acetyl-alpha-D-glucosamine: step 1/6.</text>
</comment>
<sequence>MIDPKAVIDPSAKLHETVTIGPYSVIGEKVRIGAKTWIGPHVVIQGPTSIGEGNKIYQFSSIGDIPQDKKYHGEETLLEIGNGNIIREYTTINRGTVQGGGVTRIGNNNWIMAYTHIAHDCLIGNYTTFANNASLAGHVIVEDYATLGGYALVSQFCSIGTYSFCSIASVVHKDVPPYVLVAGHMAKPVGINLIGLRRAAFQEDTIRNLRNAYRLLYRQGLRFEDSIQEIKQLAEQSLEVQIFLDFLIKPYRSIIR</sequence>
<comment type="similarity">
    <text evidence="6">Belongs to the transferase hexapeptide repeat family. LpxA subfamily.</text>
</comment>
<dbReference type="PIRSF" id="PIRSF000456">
    <property type="entry name" value="UDP-GlcNAc_acltr"/>
    <property type="match status" value="1"/>
</dbReference>
<proteinExistence type="inferred from homology"/>
<keyword evidence="9" id="KW-1185">Reference proteome</keyword>
<evidence type="ECO:0000256" key="4">
    <source>
        <dbReference type="ARBA" id="ARBA00023098"/>
    </source>
</evidence>
<feature type="domain" description="UDP N-acetylglucosamine O-acyltransferase C-terminal" evidence="7">
    <location>
        <begin position="174"/>
        <end position="255"/>
    </location>
</feature>
<keyword evidence="3 6" id="KW-0808">Transferase</keyword>
<evidence type="ECO:0000256" key="5">
    <source>
        <dbReference type="ARBA" id="ARBA00023315"/>
    </source>
</evidence>
<comment type="subcellular location">
    <subcellularLocation>
        <location evidence="6">Cytoplasm</location>
    </subcellularLocation>
</comment>
<accession>A0A7G1Q8T6</accession>
<dbReference type="EMBL" id="LR778175">
    <property type="protein sequence ID" value="CAB1274921.1"/>
    <property type="molecule type" value="Genomic_DNA"/>
</dbReference>
<dbReference type="Proteomes" id="UP000516072">
    <property type="component" value="Chromosome"/>
</dbReference>
<keyword evidence="6" id="KW-0963">Cytoplasm</keyword>
<gene>
    <name evidence="6 8" type="primary">lpxA</name>
    <name evidence="8" type="ORF">NSCAC_0410</name>
</gene>
<keyword evidence="4 6" id="KW-0443">Lipid metabolism</keyword>
<dbReference type="NCBIfam" id="TIGR01852">
    <property type="entry name" value="lipid_A_lpxA"/>
    <property type="match status" value="1"/>
</dbReference>
<dbReference type="GO" id="GO:0008780">
    <property type="term" value="F:acyl-[acyl-carrier-protein]-UDP-N-acetylglucosamine O-acyltransferase activity"/>
    <property type="evidence" value="ECO:0007669"/>
    <property type="project" value="UniProtKB-UniRule"/>
</dbReference>
<reference evidence="8 9" key="1">
    <citation type="submission" date="2020-03" db="EMBL/GenBank/DDBJ databases">
        <authorList>
            <person name="Picone N."/>
        </authorList>
    </citation>
    <scope>NUCLEOTIDE SEQUENCE [LARGE SCALE GENOMIC DNA]</scope>
    <source>
        <strain evidence="8">NSCAC1</strain>
    </source>
</reference>
<dbReference type="CDD" id="cd03351">
    <property type="entry name" value="LbH_UDP-GlcNAc_AT"/>
    <property type="match status" value="1"/>
</dbReference>
<dbReference type="UniPathway" id="UPA00359">
    <property type="reaction ID" value="UER00477"/>
</dbReference>
<dbReference type="InterPro" id="IPR001451">
    <property type="entry name" value="Hexapep"/>
</dbReference>
<dbReference type="Gene3D" id="1.20.1180.10">
    <property type="entry name" value="Udp N-acetylglucosamine O-acyltransferase, C-terminal domain"/>
    <property type="match status" value="1"/>
</dbReference>
<name>A0A7G1Q8T6_9GAMM</name>
<dbReference type="InterPro" id="IPR011004">
    <property type="entry name" value="Trimer_LpxA-like_sf"/>
</dbReference>
<evidence type="ECO:0000256" key="3">
    <source>
        <dbReference type="ARBA" id="ARBA00022679"/>
    </source>
</evidence>
<dbReference type="SUPFAM" id="SSF51161">
    <property type="entry name" value="Trimeric LpxA-like enzymes"/>
    <property type="match status" value="1"/>
</dbReference>
<dbReference type="InterPro" id="IPR010137">
    <property type="entry name" value="Lipid_A_LpxA"/>
</dbReference>
<dbReference type="PANTHER" id="PTHR43480">
    <property type="entry name" value="ACYL-[ACYL-CARRIER-PROTEIN]--UDP-N-ACETYLGLUCOSAMINE O-ACYLTRANSFERASE"/>
    <property type="match status" value="1"/>
</dbReference>
<evidence type="ECO:0000313" key="8">
    <source>
        <dbReference type="EMBL" id="CAB1274921.1"/>
    </source>
</evidence>
<keyword evidence="5 6" id="KW-0012">Acyltransferase</keyword>
<keyword evidence="1 6" id="KW-0444">Lipid biosynthesis</keyword>
<comment type="catalytic activity">
    <reaction evidence="6">
        <text>a (3R)-hydroxyacyl-[ACP] + UDP-N-acetyl-alpha-D-glucosamine = a UDP-3-O-[(3R)-3-hydroxyacyl]-N-acetyl-alpha-D-glucosamine + holo-[ACP]</text>
        <dbReference type="Rhea" id="RHEA:67812"/>
        <dbReference type="Rhea" id="RHEA-COMP:9685"/>
        <dbReference type="Rhea" id="RHEA-COMP:9945"/>
        <dbReference type="ChEBI" id="CHEBI:57705"/>
        <dbReference type="ChEBI" id="CHEBI:64479"/>
        <dbReference type="ChEBI" id="CHEBI:78827"/>
        <dbReference type="ChEBI" id="CHEBI:173225"/>
        <dbReference type="EC" id="2.3.1.129"/>
    </reaction>
</comment>
<evidence type="ECO:0000259" key="7">
    <source>
        <dbReference type="Pfam" id="PF13720"/>
    </source>
</evidence>
<dbReference type="InterPro" id="IPR029098">
    <property type="entry name" value="Acetyltransf_C"/>
</dbReference>
<organism evidence="8 9">
    <name type="scientific">Candidatus Nitrosacidococcus tergens</name>
    <dbReference type="NCBI Taxonomy" id="553981"/>
    <lineage>
        <taxon>Bacteria</taxon>
        <taxon>Pseudomonadati</taxon>
        <taxon>Pseudomonadota</taxon>
        <taxon>Gammaproteobacteria</taxon>
        <taxon>Chromatiales</taxon>
        <taxon>Chromatiaceae</taxon>
        <taxon>Candidatus Nitrosacidococcus</taxon>
    </lineage>
</organism>
<keyword evidence="6" id="KW-0677">Repeat</keyword>
<dbReference type="Pfam" id="PF00132">
    <property type="entry name" value="Hexapep"/>
    <property type="match status" value="2"/>
</dbReference>
<dbReference type="EC" id="2.3.1.129" evidence="6"/>
<dbReference type="InterPro" id="IPR037157">
    <property type="entry name" value="Acetyltransf_C_sf"/>
</dbReference>
<evidence type="ECO:0000256" key="2">
    <source>
        <dbReference type="ARBA" id="ARBA00022556"/>
    </source>
</evidence>
<dbReference type="GO" id="GO:0016020">
    <property type="term" value="C:membrane"/>
    <property type="evidence" value="ECO:0007669"/>
    <property type="project" value="GOC"/>
</dbReference>
<comment type="subunit">
    <text evidence="6">Homotrimer.</text>
</comment>
<dbReference type="HAMAP" id="MF_00387">
    <property type="entry name" value="LpxA"/>
    <property type="match status" value="1"/>
</dbReference>
<dbReference type="Gene3D" id="2.160.10.10">
    <property type="entry name" value="Hexapeptide repeat proteins"/>
    <property type="match status" value="1"/>
</dbReference>
<evidence type="ECO:0000256" key="6">
    <source>
        <dbReference type="HAMAP-Rule" id="MF_00387"/>
    </source>
</evidence>
<dbReference type="NCBIfam" id="NF003657">
    <property type="entry name" value="PRK05289.1"/>
    <property type="match status" value="1"/>
</dbReference>
<dbReference type="KEGG" id="ntg:NSCAC_0410"/>
<dbReference type="GO" id="GO:0009245">
    <property type="term" value="P:lipid A biosynthetic process"/>
    <property type="evidence" value="ECO:0007669"/>
    <property type="project" value="UniProtKB-UniRule"/>
</dbReference>
<evidence type="ECO:0000256" key="1">
    <source>
        <dbReference type="ARBA" id="ARBA00022516"/>
    </source>
</evidence>
<protein>
    <recommendedName>
        <fullName evidence="6">Acyl-[acyl-carrier-protein]--UDP-N-acetylglucosamine O-acyltransferase</fullName>
        <shortName evidence="6">UDP-N-acetylglucosamine acyltransferase</shortName>
        <ecNumber evidence="6">2.3.1.129</ecNumber>
    </recommendedName>
</protein>
<evidence type="ECO:0000313" key="9">
    <source>
        <dbReference type="Proteomes" id="UP000516072"/>
    </source>
</evidence>
<keyword evidence="2 6" id="KW-0441">Lipid A biosynthesis</keyword>
<dbReference type="PANTHER" id="PTHR43480:SF1">
    <property type="entry name" value="ACYL-[ACYL-CARRIER-PROTEIN]--UDP-N-ACETYLGLUCOSAMINE O-ACYLTRANSFERASE, MITOCHONDRIAL-RELATED"/>
    <property type="match status" value="1"/>
</dbReference>
<dbReference type="Pfam" id="PF13720">
    <property type="entry name" value="Acetyltransf_11"/>
    <property type="match status" value="1"/>
</dbReference>
<dbReference type="GO" id="GO:0005737">
    <property type="term" value="C:cytoplasm"/>
    <property type="evidence" value="ECO:0007669"/>
    <property type="project" value="UniProtKB-SubCell"/>
</dbReference>
<comment type="function">
    <text evidence="6">Involved in the biosynthesis of lipid A, a phosphorylated glycolipid that anchors the lipopolysaccharide to the outer membrane of the cell.</text>
</comment>